<name>A0A8J9UIE2_9NEOP</name>
<reference evidence="1" key="1">
    <citation type="submission" date="2021-12" db="EMBL/GenBank/DDBJ databases">
        <authorList>
            <person name="Martin H S."/>
        </authorList>
    </citation>
    <scope>NUCLEOTIDE SEQUENCE</scope>
</reference>
<feature type="non-terminal residue" evidence="1">
    <location>
        <position position="93"/>
    </location>
</feature>
<organism evidence="1 2">
    <name type="scientific">Brenthis ino</name>
    <name type="common">lesser marbled fritillary</name>
    <dbReference type="NCBI Taxonomy" id="405034"/>
    <lineage>
        <taxon>Eukaryota</taxon>
        <taxon>Metazoa</taxon>
        <taxon>Ecdysozoa</taxon>
        <taxon>Arthropoda</taxon>
        <taxon>Hexapoda</taxon>
        <taxon>Insecta</taxon>
        <taxon>Pterygota</taxon>
        <taxon>Neoptera</taxon>
        <taxon>Endopterygota</taxon>
        <taxon>Lepidoptera</taxon>
        <taxon>Glossata</taxon>
        <taxon>Ditrysia</taxon>
        <taxon>Papilionoidea</taxon>
        <taxon>Nymphalidae</taxon>
        <taxon>Heliconiinae</taxon>
        <taxon>Argynnini</taxon>
        <taxon>Brenthis</taxon>
    </lineage>
</organism>
<keyword evidence="2" id="KW-1185">Reference proteome</keyword>
<dbReference type="OrthoDB" id="10390811at2759"/>
<sequence>MRQIAHIIRSRNRDTVRASHEWASSGHAFQLARLVAINDVVGPGSKRLRYRIHLPASASGSLPEPGRDVTPARRAAQTLPAHGCPPHHLPYTF</sequence>
<protein>
    <submittedName>
        <fullName evidence="1">Uncharacterized protein</fullName>
    </submittedName>
</protein>
<dbReference type="EMBL" id="OV170222">
    <property type="protein sequence ID" value="CAH0720783.1"/>
    <property type="molecule type" value="Genomic_DNA"/>
</dbReference>
<evidence type="ECO:0000313" key="1">
    <source>
        <dbReference type="EMBL" id="CAH0720783.1"/>
    </source>
</evidence>
<proteinExistence type="predicted"/>
<dbReference type="Proteomes" id="UP000838878">
    <property type="component" value="Chromosome 2"/>
</dbReference>
<evidence type="ECO:0000313" key="2">
    <source>
        <dbReference type="Proteomes" id="UP000838878"/>
    </source>
</evidence>
<dbReference type="AlphaFoldDB" id="A0A8J9UIE2"/>
<gene>
    <name evidence="1" type="ORF">BINO364_LOCUS6969</name>
</gene>
<accession>A0A8J9UIE2</accession>